<reference evidence="4 5" key="1">
    <citation type="journal article" date="2019" name="Nat. Microbiol.">
        <title>Wide diversity of methane and short-chain alkane metabolisms in uncultured archaea.</title>
        <authorList>
            <person name="Borrel G."/>
            <person name="Adam P.S."/>
            <person name="McKay L.J."/>
            <person name="Chen L.X."/>
            <person name="Sierra-Garcia I.N."/>
            <person name="Sieber C.M."/>
            <person name="Letourneur Q."/>
            <person name="Ghozlane A."/>
            <person name="Andersen G.L."/>
            <person name="Li W.J."/>
            <person name="Hallam S.J."/>
            <person name="Muyzer G."/>
            <person name="de Oliveira V.M."/>
            <person name="Inskeep W.P."/>
            <person name="Banfield J.F."/>
            <person name="Gribaldo S."/>
        </authorList>
    </citation>
    <scope>NUCLEOTIDE SEQUENCE [LARGE SCALE GENOMIC DNA]</scope>
    <source>
        <strain evidence="4">NM1a</strain>
    </source>
</reference>
<dbReference type="InterPro" id="IPR036413">
    <property type="entry name" value="YaeB-like_sf"/>
</dbReference>
<keyword evidence="1" id="KW-0949">S-adenosyl-L-methionine</keyword>
<protein>
    <submittedName>
        <fullName evidence="4">tRNA (N6-threonylcarbamoyladenosine(37)-N6)-methyltransferase TrmO</fullName>
    </submittedName>
</protein>
<comment type="similarity">
    <text evidence="2">Belongs to the tRNA methyltransferase O family.</text>
</comment>
<dbReference type="PANTHER" id="PTHR12818:SF0">
    <property type="entry name" value="TRNA (ADENINE(37)-N6)-METHYLTRANSFERASE"/>
    <property type="match status" value="1"/>
</dbReference>
<name>A0A520KSF9_METT2</name>
<evidence type="ECO:0000313" key="4">
    <source>
        <dbReference type="EMBL" id="RZN64846.1"/>
    </source>
</evidence>
<proteinExistence type="inferred from homology"/>
<evidence type="ECO:0000256" key="1">
    <source>
        <dbReference type="ARBA" id="ARBA00022691"/>
    </source>
</evidence>
<dbReference type="PROSITE" id="PS51668">
    <property type="entry name" value="TSAA_2"/>
    <property type="match status" value="1"/>
</dbReference>
<accession>A0A520KSF9</accession>
<dbReference type="Gene3D" id="2.40.30.70">
    <property type="entry name" value="YaeB-like"/>
    <property type="match status" value="1"/>
</dbReference>
<evidence type="ECO:0000259" key="3">
    <source>
        <dbReference type="PROSITE" id="PS51668"/>
    </source>
</evidence>
<keyword evidence="4" id="KW-0808">Transferase</keyword>
<dbReference type="InterPro" id="IPR023370">
    <property type="entry name" value="TrmO-like_N"/>
</dbReference>
<dbReference type="SUPFAM" id="SSF118196">
    <property type="entry name" value="YaeB-like"/>
    <property type="match status" value="1"/>
</dbReference>
<evidence type="ECO:0000256" key="2">
    <source>
        <dbReference type="ARBA" id="ARBA00033753"/>
    </source>
</evidence>
<evidence type="ECO:0000313" key="5">
    <source>
        <dbReference type="Proteomes" id="UP000317158"/>
    </source>
</evidence>
<comment type="caution">
    <text evidence="4">The sequence shown here is derived from an EMBL/GenBank/DDBJ whole genome shotgun (WGS) entry which is preliminary data.</text>
</comment>
<dbReference type="GO" id="GO:0008168">
    <property type="term" value="F:methyltransferase activity"/>
    <property type="evidence" value="ECO:0007669"/>
    <property type="project" value="UniProtKB-KW"/>
</dbReference>
<dbReference type="InterPro" id="IPR040372">
    <property type="entry name" value="YaeB-like"/>
</dbReference>
<sequence length="143" mass="16412">MTMITLKPIGVLHSRVTRLEEVPFQWMISSLEGDIEIFEEYTEGLQGIEDLDYIVVIFFFHKSTKEYSLIQKPPWSDKMRGVFSICSPLRPNPIGLSVVRLLSVKDNILHVKNIDMVDGTPILDIKPYIPLKKDNEPLNSINL</sequence>
<dbReference type="AlphaFoldDB" id="A0A520KSF9"/>
<dbReference type="Pfam" id="PF01980">
    <property type="entry name" value="TrmO_N"/>
    <property type="match status" value="1"/>
</dbReference>
<keyword evidence="4" id="KW-0489">Methyltransferase</keyword>
<feature type="domain" description="TsaA-like" evidence="3">
    <location>
        <begin position="6"/>
        <end position="137"/>
    </location>
</feature>
<organism evidence="4 5">
    <name type="scientific">Methanoliparum thermophilum</name>
    <dbReference type="NCBI Taxonomy" id="2491083"/>
    <lineage>
        <taxon>Archaea</taxon>
        <taxon>Methanobacteriati</taxon>
        <taxon>Methanobacteriota</taxon>
        <taxon>Candidatus Methanoliparia</taxon>
        <taxon>Candidatus Methanoliparales</taxon>
        <taxon>Candidatus Methanoliparaceae</taxon>
        <taxon>Candidatus Methanoliparum</taxon>
    </lineage>
</organism>
<dbReference type="GO" id="GO:0032259">
    <property type="term" value="P:methylation"/>
    <property type="evidence" value="ECO:0007669"/>
    <property type="project" value="UniProtKB-KW"/>
</dbReference>
<dbReference type="CDD" id="cd09281">
    <property type="entry name" value="UPF0066"/>
    <property type="match status" value="1"/>
</dbReference>
<dbReference type="NCBIfam" id="TIGR00104">
    <property type="entry name" value="tRNA_TsaA"/>
    <property type="match status" value="1"/>
</dbReference>
<gene>
    <name evidence="4" type="primary">tsaA</name>
    <name evidence="4" type="ORF">EF806_02010</name>
</gene>
<dbReference type="PANTHER" id="PTHR12818">
    <property type="entry name" value="TRNA (ADENINE(37)-N6)-METHYLTRANSFERASE"/>
    <property type="match status" value="1"/>
</dbReference>
<dbReference type="EMBL" id="RXIF01000004">
    <property type="protein sequence ID" value="RZN64846.1"/>
    <property type="molecule type" value="Genomic_DNA"/>
</dbReference>
<dbReference type="InterPro" id="IPR036414">
    <property type="entry name" value="YaeB_N_sf"/>
</dbReference>
<dbReference type="Proteomes" id="UP000317158">
    <property type="component" value="Unassembled WGS sequence"/>
</dbReference>